<dbReference type="InterPro" id="IPR001811">
    <property type="entry name" value="Chemokine_IL8-like_dom"/>
</dbReference>
<organism evidence="5 6">
    <name type="scientific">Engystomops pustulosus</name>
    <name type="common">Tungara frog</name>
    <name type="synonym">Physalaemus pustulosus</name>
    <dbReference type="NCBI Taxonomy" id="76066"/>
    <lineage>
        <taxon>Eukaryota</taxon>
        <taxon>Metazoa</taxon>
        <taxon>Chordata</taxon>
        <taxon>Craniata</taxon>
        <taxon>Vertebrata</taxon>
        <taxon>Euteleostomi</taxon>
        <taxon>Amphibia</taxon>
        <taxon>Batrachia</taxon>
        <taxon>Anura</taxon>
        <taxon>Neobatrachia</taxon>
        <taxon>Hyloidea</taxon>
        <taxon>Leptodactylidae</taxon>
        <taxon>Leiuperinae</taxon>
        <taxon>Engystomops</taxon>
    </lineage>
</organism>
<evidence type="ECO:0000256" key="2">
    <source>
        <dbReference type="SAM" id="MobiDB-lite"/>
    </source>
</evidence>
<keyword evidence="6" id="KW-1185">Reference proteome</keyword>
<dbReference type="AlphaFoldDB" id="A0AAV7C7H3"/>
<accession>A0AAV7C7H3</accession>
<evidence type="ECO:0000313" key="6">
    <source>
        <dbReference type="Proteomes" id="UP000824782"/>
    </source>
</evidence>
<feature type="compositionally biased region" description="Basic residues" evidence="2">
    <location>
        <begin position="111"/>
        <end position="129"/>
    </location>
</feature>
<dbReference type="GO" id="GO:0008009">
    <property type="term" value="F:chemokine activity"/>
    <property type="evidence" value="ECO:0007669"/>
    <property type="project" value="InterPro"/>
</dbReference>
<sequence length="137" mass="15308">MKFCHIFLLTCIGVVLLVIESQGLGFDFKDVYTCLEVQTKPVNPKILQSYEIKNIPIHAVLFSLKIGKNICADPKQAWFKKAIKALDKKAKTPSPETGASESKKSVQKPATKSKKPAAKKTKRNQKKKAQPTIKEVR</sequence>
<name>A0AAV7C7H3_ENGPU</name>
<evidence type="ECO:0000256" key="3">
    <source>
        <dbReference type="SAM" id="SignalP"/>
    </source>
</evidence>
<dbReference type="InterPro" id="IPR036048">
    <property type="entry name" value="Interleukin_8-like_sf"/>
</dbReference>
<feature type="region of interest" description="Disordered" evidence="2">
    <location>
        <begin position="89"/>
        <end position="137"/>
    </location>
</feature>
<dbReference type="GO" id="GO:0006955">
    <property type="term" value="P:immune response"/>
    <property type="evidence" value="ECO:0007669"/>
    <property type="project" value="InterPro"/>
</dbReference>
<feature type="domain" description="Chemokine interleukin-8-like" evidence="4">
    <location>
        <begin position="30"/>
        <end position="86"/>
    </location>
</feature>
<dbReference type="Gene3D" id="2.40.50.40">
    <property type="match status" value="1"/>
</dbReference>
<comment type="caution">
    <text evidence="5">The sequence shown here is derived from an EMBL/GenBank/DDBJ whole genome shotgun (WGS) entry which is preliminary data.</text>
</comment>
<reference evidence="5" key="1">
    <citation type="thesis" date="2020" institute="ProQuest LLC" country="789 East Eisenhower Parkway, Ann Arbor, MI, USA">
        <title>Comparative Genomics and Chromosome Evolution.</title>
        <authorList>
            <person name="Mudd A.B."/>
        </authorList>
    </citation>
    <scope>NUCLEOTIDE SEQUENCE</scope>
    <source>
        <strain evidence="5">237g6f4</strain>
        <tissue evidence="5">Blood</tissue>
    </source>
</reference>
<keyword evidence="1" id="KW-0202">Cytokine</keyword>
<evidence type="ECO:0000313" key="5">
    <source>
        <dbReference type="EMBL" id="KAG8580313.1"/>
    </source>
</evidence>
<feature type="signal peptide" evidence="3">
    <location>
        <begin position="1"/>
        <end position="25"/>
    </location>
</feature>
<evidence type="ECO:0000259" key="4">
    <source>
        <dbReference type="SMART" id="SM00199"/>
    </source>
</evidence>
<dbReference type="GO" id="GO:0005615">
    <property type="term" value="C:extracellular space"/>
    <property type="evidence" value="ECO:0007669"/>
    <property type="project" value="UniProtKB-KW"/>
</dbReference>
<evidence type="ECO:0000256" key="1">
    <source>
        <dbReference type="ARBA" id="ARBA00022514"/>
    </source>
</evidence>
<proteinExistence type="predicted"/>
<protein>
    <recommendedName>
        <fullName evidence="4">Chemokine interleukin-8-like domain-containing protein</fullName>
    </recommendedName>
</protein>
<gene>
    <name evidence="5" type="ORF">GDO81_007242</name>
</gene>
<dbReference type="EMBL" id="WNYA01000003">
    <property type="protein sequence ID" value="KAG8580313.1"/>
    <property type="molecule type" value="Genomic_DNA"/>
</dbReference>
<feature type="chain" id="PRO_5043608279" description="Chemokine interleukin-8-like domain-containing protein" evidence="3">
    <location>
        <begin position="26"/>
        <end position="137"/>
    </location>
</feature>
<dbReference type="Pfam" id="PF00048">
    <property type="entry name" value="IL8"/>
    <property type="match status" value="1"/>
</dbReference>
<dbReference type="Proteomes" id="UP000824782">
    <property type="component" value="Unassembled WGS sequence"/>
</dbReference>
<dbReference type="SUPFAM" id="SSF54117">
    <property type="entry name" value="Interleukin 8-like chemokines"/>
    <property type="match status" value="1"/>
</dbReference>
<keyword evidence="3" id="KW-0732">Signal</keyword>
<dbReference type="SMART" id="SM00199">
    <property type="entry name" value="SCY"/>
    <property type="match status" value="1"/>
</dbReference>